<comment type="caution">
    <text evidence="1">The sequence shown here is derived from an EMBL/GenBank/DDBJ whole genome shotgun (WGS) entry which is preliminary data.</text>
</comment>
<keyword evidence="2" id="KW-1185">Reference proteome</keyword>
<name>A0ABS2CT64_9FLAO</name>
<protein>
    <submittedName>
        <fullName evidence="1">Uncharacterized protein</fullName>
    </submittedName>
</protein>
<proteinExistence type="predicted"/>
<dbReference type="EMBL" id="JACSOD020000384">
    <property type="protein sequence ID" value="MBM6498099.1"/>
    <property type="molecule type" value="Genomic_DNA"/>
</dbReference>
<organism evidence="1 2">
    <name type="scientific">Flavobacterium macrobrachii</name>
    <dbReference type="NCBI Taxonomy" id="591204"/>
    <lineage>
        <taxon>Bacteria</taxon>
        <taxon>Pseudomonadati</taxon>
        <taxon>Bacteroidota</taxon>
        <taxon>Flavobacteriia</taxon>
        <taxon>Flavobacteriales</taxon>
        <taxon>Flavobacteriaceae</taxon>
        <taxon>Flavobacterium</taxon>
    </lineage>
</organism>
<accession>A0ABS2CT64</accession>
<evidence type="ECO:0000313" key="1">
    <source>
        <dbReference type="EMBL" id="MBM6498099.1"/>
    </source>
</evidence>
<dbReference type="Proteomes" id="UP000759529">
    <property type="component" value="Unassembled WGS sequence"/>
</dbReference>
<evidence type="ECO:0000313" key="2">
    <source>
        <dbReference type="Proteomes" id="UP000759529"/>
    </source>
</evidence>
<reference evidence="1 2" key="1">
    <citation type="submission" date="2021-02" db="EMBL/GenBank/DDBJ databases">
        <authorList>
            <person name="Jung H.S."/>
            <person name="Chun B.H."/>
            <person name="Jeon C.O."/>
        </authorList>
    </citation>
    <scope>NUCLEOTIDE SEQUENCE [LARGE SCALE GENOMIC DNA]</scope>
    <source>
        <strain evidence="1 2">LMG 25203</strain>
    </source>
</reference>
<sequence>MVIIAFLRPSVLVANLTVNEVLPPAGIVNVEGFEVIVKSDAWMPEITGFEIVNVVVPKFCITKELDEVPEGRKRFQNQFHR</sequence>
<gene>
    <name evidence="1" type="ORF">H9X54_002130</name>
</gene>